<reference evidence="4 5" key="1">
    <citation type="journal article" date="2015" name="Genome Biol. Evol.">
        <title>The genome of winter moth (Operophtera brumata) provides a genomic perspective on sexual dimorphism and phenology.</title>
        <authorList>
            <person name="Derks M.F."/>
            <person name="Smit S."/>
            <person name="Salis L."/>
            <person name="Schijlen E."/>
            <person name="Bossers A."/>
            <person name="Mateman C."/>
            <person name="Pijl A.S."/>
            <person name="de Ridder D."/>
            <person name="Groenen M.A."/>
            <person name="Visser M.E."/>
            <person name="Megens H.J."/>
        </authorList>
    </citation>
    <scope>NUCLEOTIDE SEQUENCE [LARGE SCALE GENOMIC DNA]</scope>
    <source>
        <strain evidence="4">WM2013NL</strain>
        <tissue evidence="4">Head and thorax</tissue>
    </source>
</reference>
<gene>
    <name evidence="4" type="ORF">OBRU01_20817</name>
</gene>
<name>A0A0L7KUF0_OPEBR</name>
<comment type="similarity">
    <text evidence="1">Belongs to the LTV1 family.</text>
</comment>
<protein>
    <recommendedName>
        <fullName evidence="2">Protein LTV1 homolog</fullName>
    </recommendedName>
</protein>
<dbReference type="PANTHER" id="PTHR21531:SF0">
    <property type="entry name" value="PROTEIN LTV1 HOMOLOG"/>
    <property type="match status" value="1"/>
</dbReference>
<keyword evidence="5" id="KW-1185">Reference proteome</keyword>
<dbReference type="GO" id="GO:0030688">
    <property type="term" value="C:preribosome, small subunit precursor"/>
    <property type="evidence" value="ECO:0007669"/>
    <property type="project" value="TreeGrafter"/>
</dbReference>
<feature type="non-terminal residue" evidence="4">
    <location>
        <position position="172"/>
    </location>
</feature>
<evidence type="ECO:0000256" key="2">
    <source>
        <dbReference type="ARBA" id="ARBA00021561"/>
    </source>
</evidence>
<proteinExistence type="inferred from homology"/>
<dbReference type="PANTHER" id="PTHR21531">
    <property type="entry name" value="LOW-TEMPERATURE VIABILITY PROTEIN LTV1-RELATED"/>
    <property type="match status" value="1"/>
</dbReference>
<dbReference type="EMBL" id="JTDY01005697">
    <property type="protein sequence ID" value="KOB66735.1"/>
    <property type="molecule type" value="Genomic_DNA"/>
</dbReference>
<organism evidence="4 5">
    <name type="scientific">Operophtera brumata</name>
    <name type="common">Winter moth</name>
    <name type="synonym">Phalaena brumata</name>
    <dbReference type="NCBI Taxonomy" id="104452"/>
    <lineage>
        <taxon>Eukaryota</taxon>
        <taxon>Metazoa</taxon>
        <taxon>Ecdysozoa</taxon>
        <taxon>Arthropoda</taxon>
        <taxon>Hexapoda</taxon>
        <taxon>Insecta</taxon>
        <taxon>Pterygota</taxon>
        <taxon>Neoptera</taxon>
        <taxon>Endopterygota</taxon>
        <taxon>Lepidoptera</taxon>
        <taxon>Glossata</taxon>
        <taxon>Ditrysia</taxon>
        <taxon>Geometroidea</taxon>
        <taxon>Geometridae</taxon>
        <taxon>Larentiinae</taxon>
        <taxon>Operophtera</taxon>
    </lineage>
</organism>
<comment type="caution">
    <text evidence="4">The sequence shown here is derived from an EMBL/GenBank/DDBJ whole genome shotgun (WGS) entry which is preliminary data.</text>
</comment>
<feature type="compositionally biased region" description="Polar residues" evidence="3">
    <location>
        <begin position="161"/>
        <end position="172"/>
    </location>
</feature>
<feature type="region of interest" description="Disordered" evidence="3">
    <location>
        <begin position="142"/>
        <end position="172"/>
    </location>
</feature>
<dbReference type="GO" id="GO:0005634">
    <property type="term" value="C:nucleus"/>
    <property type="evidence" value="ECO:0007669"/>
    <property type="project" value="TreeGrafter"/>
</dbReference>
<evidence type="ECO:0000313" key="5">
    <source>
        <dbReference type="Proteomes" id="UP000037510"/>
    </source>
</evidence>
<dbReference type="Proteomes" id="UP000037510">
    <property type="component" value="Unassembled WGS sequence"/>
</dbReference>
<dbReference type="InterPro" id="IPR007307">
    <property type="entry name" value="Ltv1"/>
</dbReference>
<dbReference type="GO" id="GO:0042274">
    <property type="term" value="P:ribosomal small subunit biogenesis"/>
    <property type="evidence" value="ECO:0007669"/>
    <property type="project" value="InterPro"/>
</dbReference>
<dbReference type="AlphaFoldDB" id="A0A0L7KUF0"/>
<accession>A0A0L7KUF0</accession>
<evidence type="ECO:0000256" key="1">
    <source>
        <dbReference type="ARBA" id="ARBA00009078"/>
    </source>
</evidence>
<dbReference type="STRING" id="104452.A0A0L7KUF0"/>
<dbReference type="GO" id="GO:0000056">
    <property type="term" value="P:ribosomal small subunit export from nucleus"/>
    <property type="evidence" value="ECO:0007669"/>
    <property type="project" value="TreeGrafter"/>
</dbReference>
<evidence type="ECO:0000313" key="4">
    <source>
        <dbReference type="EMBL" id="KOB66735.1"/>
    </source>
</evidence>
<feature type="compositionally biased region" description="Basic and acidic residues" evidence="3">
    <location>
        <begin position="142"/>
        <end position="157"/>
    </location>
</feature>
<dbReference type="GO" id="GO:0005829">
    <property type="term" value="C:cytosol"/>
    <property type="evidence" value="ECO:0007669"/>
    <property type="project" value="TreeGrafter"/>
</dbReference>
<evidence type="ECO:0000256" key="3">
    <source>
        <dbReference type="SAM" id="MobiDB-lite"/>
    </source>
</evidence>
<sequence>MDSDDDSDNSQMFADYDDTELGALDLEEIEGFMPESHAMLLKAAEEFEESRRRILLDKEHEVARMRRLQEIQEESEDEIETVEVDPKEKWDCETILSTYSTLYNHPKIIEEPKKPKKIQIHAKTGIPKDVLEYRKERRVEKKANKEAFKEEKKRQEKIMLNNRNNVQGNKIM</sequence>